<dbReference type="Pfam" id="PF11807">
    <property type="entry name" value="UstYa"/>
    <property type="match status" value="1"/>
</dbReference>
<dbReference type="InterPro" id="IPR021765">
    <property type="entry name" value="UstYa-like"/>
</dbReference>
<dbReference type="InterPro" id="IPR036882">
    <property type="entry name" value="Alba-like_dom_sf"/>
</dbReference>
<dbReference type="GO" id="GO:0016491">
    <property type="term" value="F:oxidoreductase activity"/>
    <property type="evidence" value="ECO:0007669"/>
    <property type="project" value="UniProtKB-KW"/>
</dbReference>
<keyword evidence="5" id="KW-0819">tRNA processing</keyword>
<evidence type="ECO:0000256" key="2">
    <source>
        <dbReference type="ARBA" id="ARBA00004167"/>
    </source>
</evidence>
<dbReference type="GO" id="GO:0005655">
    <property type="term" value="C:nucleolar ribonuclease P complex"/>
    <property type="evidence" value="ECO:0007669"/>
    <property type="project" value="InterPro"/>
</dbReference>
<evidence type="ECO:0000256" key="5">
    <source>
        <dbReference type="ARBA" id="ARBA00022694"/>
    </source>
</evidence>
<evidence type="ECO:0000256" key="9">
    <source>
        <dbReference type="ARBA" id="ARBA00023136"/>
    </source>
</evidence>
<evidence type="ECO:0000256" key="4">
    <source>
        <dbReference type="ARBA" id="ARBA00022692"/>
    </source>
</evidence>
<sequence length="437" mass="47624">MAVDENTPGQPPERPVTKLPALSKCSKVHKRPINRGRVINRGGPPLSPKQQILYVGTKSPFMGVVNKIRHALDHSPASRSTKGLPLAARMAALNALSSPPSANPPEGDEVLVRATGRAMATLLHVAAWFGRQNDCRVSVRTMSLEAVDDVVDDEDGAEEEGGFAAEEGTRVRGIPAIMGHDNYVPVPSEDGPGGYAQDAELQRRRTSRCDAAKRTTLLSILTIAVFVLGFTAGNWHGKSGEGPVASSDSVQQEASVIEDEGGSDELSLPPQAFVPDFPMRGVQFDFPTKYEDTSIDGDKLWDALMPLGSGFVRVPYPRRFDMPASKTIEDDTEEAEIYSLSALHQLHCLGVIRDVIKRYEKHDRSRFAGAGHEYHCIDYIRQSIMCHGDTTLDFAELQPDGVRRGFSGANSTHQCRDWDALTAWAVENRAGDKKGIA</sequence>
<evidence type="ECO:0000313" key="15">
    <source>
        <dbReference type="Proteomes" id="UP000284375"/>
    </source>
</evidence>
<comment type="caution">
    <text evidence="14">The sequence shown here is derived from an EMBL/GenBank/DDBJ whole genome shotgun (WGS) entry which is preliminary data.</text>
</comment>
<keyword evidence="6" id="KW-1133">Transmembrane helix</keyword>
<gene>
    <name evidence="14" type="ORF">VSDG_09366</name>
</gene>
<keyword evidence="11" id="KW-0539">Nucleus</keyword>
<evidence type="ECO:0000256" key="8">
    <source>
        <dbReference type="ARBA" id="ARBA00023026"/>
    </source>
</evidence>
<dbReference type="GO" id="GO:0000172">
    <property type="term" value="C:ribonuclease MRP complex"/>
    <property type="evidence" value="ECO:0007669"/>
    <property type="project" value="InterPro"/>
</dbReference>
<evidence type="ECO:0000256" key="11">
    <source>
        <dbReference type="ARBA" id="ARBA00023242"/>
    </source>
</evidence>
<dbReference type="GO" id="GO:0043386">
    <property type="term" value="P:mycotoxin biosynthetic process"/>
    <property type="evidence" value="ECO:0007669"/>
    <property type="project" value="InterPro"/>
</dbReference>
<keyword evidence="9" id="KW-0472">Membrane</keyword>
<comment type="subcellular location">
    <subcellularLocation>
        <location evidence="2">Membrane</location>
        <topology evidence="2">Single-pass membrane protein</topology>
    </subcellularLocation>
    <subcellularLocation>
        <location evidence="1">Nucleus</location>
    </subcellularLocation>
</comment>
<dbReference type="GO" id="GO:0016020">
    <property type="term" value="C:membrane"/>
    <property type="evidence" value="ECO:0007669"/>
    <property type="project" value="UniProtKB-SubCell"/>
</dbReference>
<evidence type="ECO:0000256" key="3">
    <source>
        <dbReference type="ARBA" id="ARBA00004685"/>
    </source>
</evidence>
<comment type="similarity">
    <text evidence="12">Belongs to the ustYa family.</text>
</comment>
<dbReference type="GO" id="GO:0001682">
    <property type="term" value="P:tRNA 5'-leader removal"/>
    <property type="evidence" value="ECO:0007669"/>
    <property type="project" value="InterPro"/>
</dbReference>
<evidence type="ECO:0000256" key="13">
    <source>
        <dbReference type="SAM" id="MobiDB-lite"/>
    </source>
</evidence>
<dbReference type="AlphaFoldDB" id="A0A423VB41"/>
<dbReference type="EMBL" id="LJZO01000071">
    <property type="protein sequence ID" value="ROV88089.1"/>
    <property type="molecule type" value="Genomic_DNA"/>
</dbReference>
<comment type="pathway">
    <text evidence="3">Mycotoxin biosynthesis.</text>
</comment>
<accession>A0A423VB41</accession>
<dbReference type="OrthoDB" id="3687641at2759"/>
<organism evidence="14 15">
    <name type="scientific">Cytospora chrysosperma</name>
    <name type="common">Cytospora canker fungus</name>
    <name type="synonym">Sphaeria chrysosperma</name>
    <dbReference type="NCBI Taxonomy" id="252740"/>
    <lineage>
        <taxon>Eukaryota</taxon>
        <taxon>Fungi</taxon>
        <taxon>Dikarya</taxon>
        <taxon>Ascomycota</taxon>
        <taxon>Pezizomycotina</taxon>
        <taxon>Sordariomycetes</taxon>
        <taxon>Sordariomycetidae</taxon>
        <taxon>Diaporthales</taxon>
        <taxon>Cytosporaceae</taxon>
        <taxon>Cytospora</taxon>
    </lineage>
</organism>
<dbReference type="PANTHER" id="PTHR33365">
    <property type="entry name" value="YALI0B05434P"/>
    <property type="match status" value="1"/>
</dbReference>
<keyword evidence="15" id="KW-1185">Reference proteome</keyword>
<dbReference type="STRING" id="252740.A0A423VB41"/>
<evidence type="ECO:0000256" key="6">
    <source>
        <dbReference type="ARBA" id="ARBA00022989"/>
    </source>
</evidence>
<keyword evidence="4" id="KW-0812">Transmembrane</keyword>
<evidence type="ECO:0000256" key="1">
    <source>
        <dbReference type="ARBA" id="ARBA00004123"/>
    </source>
</evidence>
<proteinExistence type="inferred from homology"/>
<reference evidence="14 15" key="1">
    <citation type="submission" date="2015-09" db="EMBL/GenBank/DDBJ databases">
        <title>Host preference determinants of Valsa canker pathogens revealed by comparative genomics.</title>
        <authorList>
            <person name="Yin Z."/>
            <person name="Huang L."/>
        </authorList>
    </citation>
    <scope>NUCLEOTIDE SEQUENCE [LARGE SCALE GENOMIC DNA]</scope>
    <source>
        <strain evidence="14 15">YSFL</strain>
    </source>
</reference>
<keyword evidence="8" id="KW-0843">Virulence</keyword>
<dbReference type="PANTHER" id="PTHR33365:SF11">
    <property type="entry name" value="TAT PATHWAY SIGNAL SEQUENCE"/>
    <property type="match status" value="1"/>
</dbReference>
<name>A0A423VB41_CYTCH</name>
<dbReference type="Pfam" id="PF12328">
    <property type="entry name" value="Rpp20"/>
    <property type="match status" value="1"/>
</dbReference>
<dbReference type="InterPro" id="IPR014612">
    <property type="entry name" value="Pop7/Rpp20"/>
</dbReference>
<dbReference type="Proteomes" id="UP000284375">
    <property type="component" value="Unassembled WGS sequence"/>
</dbReference>
<feature type="region of interest" description="Disordered" evidence="13">
    <location>
        <begin position="239"/>
        <end position="268"/>
    </location>
</feature>
<keyword evidence="10" id="KW-0325">Glycoprotein</keyword>
<keyword evidence="7" id="KW-0560">Oxidoreductase</keyword>
<evidence type="ECO:0000256" key="10">
    <source>
        <dbReference type="ARBA" id="ARBA00023180"/>
    </source>
</evidence>
<evidence type="ECO:0000313" key="14">
    <source>
        <dbReference type="EMBL" id="ROV88089.1"/>
    </source>
</evidence>
<evidence type="ECO:0000256" key="7">
    <source>
        <dbReference type="ARBA" id="ARBA00023002"/>
    </source>
</evidence>
<evidence type="ECO:0000256" key="12">
    <source>
        <dbReference type="ARBA" id="ARBA00035112"/>
    </source>
</evidence>
<dbReference type="GO" id="GO:0003676">
    <property type="term" value="F:nucleic acid binding"/>
    <property type="evidence" value="ECO:0007669"/>
    <property type="project" value="InterPro"/>
</dbReference>
<dbReference type="Gene3D" id="3.30.110.20">
    <property type="entry name" value="Alba-like domain"/>
    <property type="match status" value="1"/>
</dbReference>
<protein>
    <submittedName>
        <fullName evidence="14">Uncharacterized protein</fullName>
    </submittedName>
</protein>